<sequence length="439" mass="48279">MDDMLYLVIMWAGVLVSYNLANRTKLTPVLFFLAFGSLMVNTGILPHDSSEFIRGFAEIGIILIMFALGFEEDSNHFVKGIKRSWGIALFGALAPFALAYSVIMIFWGDQRIALICAMAMTATAVSLTMVSLKSENLQRTGAATGIMTSAILDDVAALAAVAILIPIITGEAEVSVTGIAFILSKAFLFFFIITIFELFLFPHKSNLPLFNKLPFLRSFGIRNFLRMSGGQHATLALLLIALLIGLLSYSLGFHPAVGAYMAGLIMKEEYFHFHDEAGDTYKESKKIIDNVAFSWIGPVFFVQLGTQIAFEKSILVSVIPQIIVLAFGLLIVQILSAGLAAKYTGNFAWHESIMIGFGMLGRAELAFVVMDIGYVQTQIITTDVFYTLMATTFFLNIAVPVLIAWWKPYFVGEKMMRLGRGENAIYLSKPPSKALSNSP</sequence>
<evidence type="ECO:0000256" key="2">
    <source>
        <dbReference type="ARBA" id="ARBA00022448"/>
    </source>
</evidence>
<evidence type="ECO:0000256" key="9">
    <source>
        <dbReference type="ARBA" id="ARBA00023201"/>
    </source>
</evidence>
<dbReference type="Pfam" id="PF00999">
    <property type="entry name" value="Na_H_Exchanger"/>
    <property type="match status" value="1"/>
</dbReference>
<dbReference type="AlphaFoldDB" id="A0A2A5CCB2"/>
<feature type="transmembrane region" description="Helical" evidence="10">
    <location>
        <begin position="322"/>
        <end position="341"/>
    </location>
</feature>
<evidence type="ECO:0000256" key="8">
    <source>
        <dbReference type="ARBA" id="ARBA00023136"/>
    </source>
</evidence>
<feature type="transmembrane region" description="Helical" evidence="10">
    <location>
        <begin position="6"/>
        <end position="22"/>
    </location>
</feature>
<dbReference type="PANTHER" id="PTHR43562:SF3">
    <property type="entry name" value="SODIUM ION_PROTON EXCHANGER (EUROFUNG)"/>
    <property type="match status" value="1"/>
</dbReference>
<organism evidence="12 13">
    <name type="scientific">SAR86 cluster bacterium</name>
    <dbReference type="NCBI Taxonomy" id="2030880"/>
    <lineage>
        <taxon>Bacteria</taxon>
        <taxon>Pseudomonadati</taxon>
        <taxon>Pseudomonadota</taxon>
        <taxon>Gammaproteobacteria</taxon>
        <taxon>SAR86 cluster</taxon>
    </lineage>
</organism>
<dbReference type="InterPro" id="IPR038770">
    <property type="entry name" value="Na+/solute_symporter_sf"/>
</dbReference>
<accession>A0A2A5CCB2</accession>
<evidence type="ECO:0000256" key="4">
    <source>
        <dbReference type="ARBA" id="ARBA00022692"/>
    </source>
</evidence>
<feature type="transmembrane region" description="Helical" evidence="10">
    <location>
        <begin position="384"/>
        <end position="406"/>
    </location>
</feature>
<evidence type="ECO:0000313" key="12">
    <source>
        <dbReference type="EMBL" id="PCJ41524.1"/>
    </source>
</evidence>
<evidence type="ECO:0000313" key="13">
    <source>
        <dbReference type="Proteomes" id="UP000228987"/>
    </source>
</evidence>
<dbReference type="Proteomes" id="UP000228987">
    <property type="component" value="Unassembled WGS sequence"/>
</dbReference>
<feature type="transmembrane region" description="Helical" evidence="10">
    <location>
        <begin position="52"/>
        <end position="70"/>
    </location>
</feature>
<feature type="transmembrane region" description="Helical" evidence="10">
    <location>
        <begin position="29"/>
        <end position="46"/>
    </location>
</feature>
<feature type="transmembrane region" description="Helical" evidence="10">
    <location>
        <begin position="232"/>
        <end position="251"/>
    </location>
</feature>
<proteinExistence type="predicted"/>
<feature type="domain" description="Cation/H+ exchanger transmembrane" evidence="11">
    <location>
        <begin position="15"/>
        <end position="400"/>
    </location>
</feature>
<evidence type="ECO:0000256" key="1">
    <source>
        <dbReference type="ARBA" id="ARBA00004141"/>
    </source>
</evidence>
<dbReference type="Gene3D" id="1.20.1530.20">
    <property type="match status" value="1"/>
</dbReference>
<keyword evidence="3" id="KW-0050">Antiport</keyword>
<dbReference type="EMBL" id="NVWI01000005">
    <property type="protein sequence ID" value="PCJ41524.1"/>
    <property type="molecule type" value="Genomic_DNA"/>
</dbReference>
<keyword evidence="2" id="KW-0813">Transport</keyword>
<gene>
    <name evidence="12" type="ORF">COA71_08175</name>
</gene>
<evidence type="ECO:0000256" key="3">
    <source>
        <dbReference type="ARBA" id="ARBA00022449"/>
    </source>
</evidence>
<dbReference type="InterPro" id="IPR006153">
    <property type="entry name" value="Cation/H_exchanger_TM"/>
</dbReference>
<evidence type="ECO:0000256" key="6">
    <source>
        <dbReference type="ARBA" id="ARBA00023053"/>
    </source>
</evidence>
<dbReference type="GO" id="GO:0016020">
    <property type="term" value="C:membrane"/>
    <property type="evidence" value="ECO:0007669"/>
    <property type="project" value="UniProtKB-SubCell"/>
</dbReference>
<keyword evidence="4 10" id="KW-0812">Transmembrane</keyword>
<keyword evidence="7" id="KW-0406">Ion transport</keyword>
<feature type="transmembrane region" description="Helical" evidence="10">
    <location>
        <begin position="112"/>
        <end position="132"/>
    </location>
</feature>
<keyword evidence="6" id="KW-0915">Sodium</keyword>
<dbReference type="GO" id="GO:0015297">
    <property type="term" value="F:antiporter activity"/>
    <property type="evidence" value="ECO:0007669"/>
    <property type="project" value="UniProtKB-KW"/>
</dbReference>
<dbReference type="GO" id="GO:1902600">
    <property type="term" value="P:proton transmembrane transport"/>
    <property type="evidence" value="ECO:0007669"/>
    <property type="project" value="InterPro"/>
</dbReference>
<protein>
    <submittedName>
        <fullName evidence="12">Cation/H(+) antiporter</fullName>
    </submittedName>
</protein>
<comment type="subcellular location">
    <subcellularLocation>
        <location evidence="1">Membrane</location>
        <topology evidence="1">Multi-pass membrane protein</topology>
    </subcellularLocation>
</comment>
<evidence type="ECO:0000259" key="11">
    <source>
        <dbReference type="Pfam" id="PF00999"/>
    </source>
</evidence>
<evidence type="ECO:0000256" key="7">
    <source>
        <dbReference type="ARBA" id="ARBA00023065"/>
    </source>
</evidence>
<evidence type="ECO:0000256" key="5">
    <source>
        <dbReference type="ARBA" id="ARBA00022989"/>
    </source>
</evidence>
<keyword evidence="5 10" id="KW-1133">Transmembrane helix</keyword>
<feature type="transmembrane region" description="Helical" evidence="10">
    <location>
        <begin position="292"/>
        <end position="310"/>
    </location>
</feature>
<feature type="transmembrane region" description="Helical" evidence="10">
    <location>
        <begin position="353"/>
        <end position="372"/>
    </location>
</feature>
<evidence type="ECO:0000256" key="10">
    <source>
        <dbReference type="SAM" id="Phobius"/>
    </source>
</evidence>
<keyword evidence="9" id="KW-0739">Sodium transport</keyword>
<dbReference type="PANTHER" id="PTHR43562">
    <property type="entry name" value="NAPA-TYPE SODIUM/HYDROGEN ANTIPORTER"/>
    <property type="match status" value="1"/>
</dbReference>
<feature type="transmembrane region" description="Helical" evidence="10">
    <location>
        <begin position="85"/>
        <end position="106"/>
    </location>
</feature>
<keyword evidence="8 10" id="KW-0472">Membrane</keyword>
<comment type="caution">
    <text evidence="12">The sequence shown here is derived from an EMBL/GenBank/DDBJ whole genome shotgun (WGS) entry which is preliminary data.</text>
</comment>
<reference evidence="13" key="1">
    <citation type="submission" date="2017-08" db="EMBL/GenBank/DDBJ databases">
        <title>A dynamic microbial community with high functional redundancy inhabits the cold, oxic subseafloor aquifer.</title>
        <authorList>
            <person name="Tully B.J."/>
            <person name="Wheat C.G."/>
            <person name="Glazer B.T."/>
            <person name="Huber J.A."/>
        </authorList>
    </citation>
    <scope>NUCLEOTIDE SEQUENCE [LARGE SCALE GENOMIC DNA]</scope>
</reference>
<feature type="transmembrane region" description="Helical" evidence="10">
    <location>
        <begin position="174"/>
        <end position="201"/>
    </location>
</feature>
<feature type="transmembrane region" description="Helical" evidence="10">
    <location>
        <begin position="144"/>
        <end position="168"/>
    </location>
</feature>
<name>A0A2A5CCB2_9GAMM</name>
<dbReference type="GO" id="GO:0006814">
    <property type="term" value="P:sodium ion transport"/>
    <property type="evidence" value="ECO:0007669"/>
    <property type="project" value="UniProtKB-KW"/>
</dbReference>